<organism evidence="1 2">
    <name type="scientific">Corallococcus coralloides</name>
    <name type="common">Myxococcus coralloides</name>
    <dbReference type="NCBI Taxonomy" id="184914"/>
    <lineage>
        <taxon>Bacteria</taxon>
        <taxon>Pseudomonadati</taxon>
        <taxon>Myxococcota</taxon>
        <taxon>Myxococcia</taxon>
        <taxon>Myxococcales</taxon>
        <taxon>Cystobacterineae</taxon>
        <taxon>Myxococcaceae</taxon>
        <taxon>Corallococcus</taxon>
    </lineage>
</organism>
<protein>
    <submittedName>
        <fullName evidence="1">Acetyltransferase</fullName>
    </submittedName>
</protein>
<dbReference type="Proteomes" id="UP000288758">
    <property type="component" value="Chromosome"/>
</dbReference>
<sequence length="50" mass="5369">MTPSARQRLVAPDGALRDTMLWTLLAEEYPASPSAATVTEALDVLGQKLL</sequence>
<dbReference type="EMBL" id="CP034669">
    <property type="protein sequence ID" value="QAT87135.1"/>
    <property type="molecule type" value="Genomic_DNA"/>
</dbReference>
<evidence type="ECO:0000313" key="2">
    <source>
        <dbReference type="Proteomes" id="UP000288758"/>
    </source>
</evidence>
<reference evidence="1 2" key="1">
    <citation type="submission" date="2018-12" db="EMBL/GenBank/DDBJ databases">
        <title>Complete Genome Sequence of the Corallopyronin A producing Myxobacterium Corallococcus coralloides B035.</title>
        <authorList>
            <person name="Bouhired S.M."/>
            <person name="Rupp O."/>
            <person name="Blom J."/>
            <person name="Schaeberle T.F."/>
            <person name="Kehraus S."/>
            <person name="Schiefer A."/>
            <person name="Pfarr K."/>
            <person name="Goesmann A."/>
            <person name="Hoerauf A."/>
            <person name="Koenig G.M."/>
        </authorList>
    </citation>
    <scope>NUCLEOTIDE SEQUENCE [LARGE SCALE GENOMIC DNA]</scope>
    <source>
        <strain evidence="1 2">B035</strain>
    </source>
</reference>
<dbReference type="AlphaFoldDB" id="A0A410RYW0"/>
<evidence type="ECO:0000313" key="1">
    <source>
        <dbReference type="EMBL" id="QAT87135.1"/>
    </source>
</evidence>
<proteinExistence type="predicted"/>
<gene>
    <name evidence="1" type="primary">rimJ2</name>
    <name evidence="1" type="ORF">EJ065_5602</name>
</gene>
<accession>A0A410RYW0</accession>
<dbReference type="GO" id="GO:0016740">
    <property type="term" value="F:transferase activity"/>
    <property type="evidence" value="ECO:0007669"/>
    <property type="project" value="UniProtKB-KW"/>
</dbReference>
<keyword evidence="1" id="KW-0808">Transferase</keyword>
<dbReference type="RefSeq" id="WP_240672477.1">
    <property type="nucleotide sequence ID" value="NZ_CP034669.1"/>
</dbReference>
<name>A0A410RYW0_CORCK</name>